<dbReference type="EMBL" id="CP023819">
    <property type="protein sequence ID" value="ATL90079.1"/>
    <property type="molecule type" value="Genomic_DNA"/>
</dbReference>
<dbReference type="AlphaFoldDB" id="A0A291TAD1"/>
<comment type="similarity">
    <text evidence="1">Belongs to the YoeB family.</text>
</comment>
<evidence type="ECO:0000256" key="7">
    <source>
        <dbReference type="ARBA" id="ARBA00050056"/>
    </source>
</evidence>
<evidence type="ECO:0000313" key="8">
    <source>
        <dbReference type="EMBL" id="ATL90079.1"/>
    </source>
</evidence>
<dbReference type="Proteomes" id="UP000223709">
    <property type="component" value="Chromosome"/>
</dbReference>
<dbReference type="PANTHER" id="PTHR38039">
    <property type="entry name" value="TOXIN YOEB"/>
    <property type="match status" value="1"/>
</dbReference>
<dbReference type="RefSeq" id="WP_098923835.1">
    <property type="nucleotide sequence ID" value="NZ_CABVEO010000005.1"/>
</dbReference>
<name>A0A291TAD1_9FIRM</name>
<keyword evidence="4" id="KW-0255">Endonuclease</keyword>
<reference evidence="8 9" key="1">
    <citation type="submission" date="2017-10" db="EMBL/GenBank/DDBJ databases">
        <title>Complete Genome Sequence of Faecalibacterium prausnitzii isolated from the gut of healthy adult Indian.</title>
        <authorList>
            <person name="Bag S."/>
            <person name="Ghosh T.S."/>
            <person name="Das B."/>
        </authorList>
    </citation>
    <scope>NUCLEOTIDE SEQUENCE [LARGE SCALE GENOMIC DNA]</scope>
    <source>
        <strain evidence="8 9">Indica</strain>
    </source>
</reference>
<dbReference type="InterPro" id="IPR007712">
    <property type="entry name" value="RelE/ParE_toxin"/>
</dbReference>
<dbReference type="InterPro" id="IPR035093">
    <property type="entry name" value="RelE/ParE_toxin_dom_sf"/>
</dbReference>
<evidence type="ECO:0000313" key="9">
    <source>
        <dbReference type="Proteomes" id="UP000223709"/>
    </source>
</evidence>
<dbReference type="InterPro" id="IPR009614">
    <property type="entry name" value="YoeB_toxin"/>
</dbReference>
<evidence type="ECO:0000256" key="5">
    <source>
        <dbReference type="ARBA" id="ARBA00022801"/>
    </source>
</evidence>
<dbReference type="Pfam" id="PF06769">
    <property type="entry name" value="YoeB_toxin"/>
    <property type="match status" value="1"/>
</dbReference>
<gene>
    <name evidence="8" type="ORF">CRH10_07090</name>
</gene>
<dbReference type="SUPFAM" id="SSF143011">
    <property type="entry name" value="RelE-like"/>
    <property type="match status" value="1"/>
</dbReference>
<dbReference type="PANTHER" id="PTHR38039:SF1">
    <property type="entry name" value="TOXIN YOEB"/>
    <property type="match status" value="1"/>
</dbReference>
<sequence>MYKIVYAKTALKDIPKLKSAHLDEKAKALISVIKENPFQNPPPYEKLVGDLNGSYSRRINVQHRLVYDVFEEEQTIKILSLWTHYER</sequence>
<keyword evidence="5" id="KW-0378">Hydrolase</keyword>
<dbReference type="NCBIfam" id="TIGR02385">
    <property type="entry name" value="RelE_StbE"/>
    <property type="match status" value="1"/>
</dbReference>
<keyword evidence="3" id="KW-0540">Nuclease</keyword>
<dbReference type="GO" id="GO:0016787">
    <property type="term" value="F:hydrolase activity"/>
    <property type="evidence" value="ECO:0007669"/>
    <property type="project" value="UniProtKB-KW"/>
</dbReference>
<evidence type="ECO:0000256" key="1">
    <source>
        <dbReference type="ARBA" id="ARBA00008172"/>
    </source>
</evidence>
<accession>A0A291TAD1</accession>
<evidence type="ECO:0000256" key="4">
    <source>
        <dbReference type="ARBA" id="ARBA00022759"/>
    </source>
</evidence>
<dbReference type="NCBIfam" id="TIGR02116">
    <property type="entry name" value="toxin_Txe_YoeB"/>
    <property type="match status" value="1"/>
</dbReference>
<organism evidence="8 9">
    <name type="scientific">Faecalibacterium prausnitzii</name>
    <dbReference type="NCBI Taxonomy" id="853"/>
    <lineage>
        <taxon>Bacteria</taxon>
        <taxon>Bacillati</taxon>
        <taxon>Bacillota</taxon>
        <taxon>Clostridia</taxon>
        <taxon>Eubacteriales</taxon>
        <taxon>Oscillospiraceae</taxon>
        <taxon>Faecalibacterium</taxon>
    </lineage>
</organism>
<dbReference type="GO" id="GO:0006401">
    <property type="term" value="P:RNA catabolic process"/>
    <property type="evidence" value="ECO:0007669"/>
    <property type="project" value="InterPro"/>
</dbReference>
<keyword evidence="2" id="KW-1277">Toxin-antitoxin system</keyword>
<evidence type="ECO:0000256" key="6">
    <source>
        <dbReference type="ARBA" id="ARBA00030388"/>
    </source>
</evidence>
<dbReference type="GO" id="GO:0004519">
    <property type="term" value="F:endonuclease activity"/>
    <property type="evidence" value="ECO:0007669"/>
    <property type="project" value="UniProtKB-KW"/>
</dbReference>
<proteinExistence type="inferred from homology"/>
<evidence type="ECO:0000256" key="2">
    <source>
        <dbReference type="ARBA" id="ARBA00022649"/>
    </source>
</evidence>
<dbReference type="Gene3D" id="3.30.2310.20">
    <property type="entry name" value="RelE-like"/>
    <property type="match status" value="1"/>
</dbReference>
<dbReference type="GO" id="GO:0045892">
    <property type="term" value="P:negative regulation of DNA-templated transcription"/>
    <property type="evidence" value="ECO:0007669"/>
    <property type="project" value="TreeGrafter"/>
</dbReference>
<evidence type="ECO:0000256" key="3">
    <source>
        <dbReference type="ARBA" id="ARBA00022722"/>
    </source>
</evidence>
<protein>
    <recommendedName>
        <fullName evidence="7">Endoribonuclease YoeB</fullName>
    </recommendedName>
    <alternativeName>
        <fullName evidence="6">Putative mRNA interferase YoeB</fullName>
    </alternativeName>
</protein>